<dbReference type="STRING" id="796604.A0A2X0P4R4"/>
<evidence type="ECO:0000256" key="1">
    <source>
        <dbReference type="ARBA" id="ARBA00004123"/>
    </source>
</evidence>
<evidence type="ECO:0000313" key="8">
    <source>
        <dbReference type="EMBL" id="SGY43675.1"/>
    </source>
</evidence>
<evidence type="ECO:0000256" key="4">
    <source>
        <dbReference type="ARBA" id="ARBA00023242"/>
    </source>
</evidence>
<evidence type="ECO:0000256" key="5">
    <source>
        <dbReference type="ARBA" id="ARBA00023306"/>
    </source>
</evidence>
<evidence type="ECO:0000256" key="6">
    <source>
        <dbReference type="ARBA" id="ARBA00038447"/>
    </source>
</evidence>
<feature type="region of interest" description="Disordered" evidence="7">
    <location>
        <begin position="96"/>
        <end position="157"/>
    </location>
</feature>
<gene>
    <name evidence="8" type="primary">BQ5605_C001g00045</name>
    <name evidence="8" type="ORF">BQ5605_C001G00045</name>
</gene>
<evidence type="ECO:0000256" key="3">
    <source>
        <dbReference type="ARBA" id="ARBA00023125"/>
    </source>
</evidence>
<keyword evidence="3" id="KW-0238">DNA-binding</keyword>
<name>A0A2X0P4R4_9BASI</name>
<feature type="region of interest" description="Disordered" evidence="7">
    <location>
        <begin position="169"/>
        <end position="205"/>
    </location>
</feature>
<comment type="similarity">
    <text evidence="6">Belongs to the CTF8 family.</text>
</comment>
<accession>A0A2X0P4R4</accession>
<keyword evidence="9" id="KW-1185">Reference proteome</keyword>
<keyword evidence="5" id="KW-0131">Cell cycle</keyword>
<dbReference type="GO" id="GO:0003677">
    <property type="term" value="F:DNA binding"/>
    <property type="evidence" value="ECO:0007669"/>
    <property type="project" value="UniProtKB-KW"/>
</dbReference>
<dbReference type="Pfam" id="PF09696">
    <property type="entry name" value="Ctf8"/>
    <property type="match status" value="1"/>
</dbReference>
<organism evidence="8 9">
    <name type="scientific">Microbotryum silenes-dioicae</name>
    <dbReference type="NCBI Taxonomy" id="796604"/>
    <lineage>
        <taxon>Eukaryota</taxon>
        <taxon>Fungi</taxon>
        <taxon>Dikarya</taxon>
        <taxon>Basidiomycota</taxon>
        <taxon>Pucciniomycotina</taxon>
        <taxon>Microbotryomycetes</taxon>
        <taxon>Microbotryales</taxon>
        <taxon>Microbotryaceae</taxon>
        <taxon>Microbotryum</taxon>
    </lineage>
</organism>
<dbReference type="GO" id="GO:0031390">
    <property type="term" value="C:Ctf18 RFC-like complex"/>
    <property type="evidence" value="ECO:0007669"/>
    <property type="project" value="InterPro"/>
</dbReference>
<dbReference type="PANTHER" id="PTHR28605">
    <property type="entry name" value="CTF8, CHROMOSOME TRANSMISSION FIDELITY FACTOR 8 HOMOLOG (S. CEREVISIAE)"/>
    <property type="match status" value="1"/>
</dbReference>
<dbReference type="GO" id="GO:0007064">
    <property type="term" value="P:mitotic sister chromatid cohesion"/>
    <property type="evidence" value="ECO:0007669"/>
    <property type="project" value="InterPro"/>
</dbReference>
<dbReference type="Proteomes" id="UP000249464">
    <property type="component" value="Unassembled WGS sequence"/>
</dbReference>
<protein>
    <submittedName>
        <fullName evidence="8">BQ5605_C001g00045 protein</fullName>
    </submittedName>
</protein>
<comment type="subcellular location">
    <subcellularLocation>
        <location evidence="1">Nucleus</location>
    </subcellularLocation>
</comment>
<dbReference type="EMBL" id="FQNC01000043">
    <property type="protein sequence ID" value="SGY43675.1"/>
    <property type="molecule type" value="Genomic_DNA"/>
</dbReference>
<reference evidence="8 9" key="1">
    <citation type="submission" date="2016-11" db="EMBL/GenBank/DDBJ databases">
        <authorList>
            <person name="Jaros S."/>
            <person name="Januszkiewicz K."/>
            <person name="Wedrychowicz H."/>
        </authorList>
    </citation>
    <scope>NUCLEOTIDE SEQUENCE [LARGE SCALE GENOMIC DNA]</scope>
</reference>
<keyword evidence="4" id="KW-0539">Nucleus</keyword>
<dbReference type="PANTHER" id="PTHR28605:SF1">
    <property type="entry name" value="CHROMOSOME TRANSMISSION FIDELITY FACTOR 8"/>
    <property type="match status" value="1"/>
</dbReference>
<dbReference type="AlphaFoldDB" id="A0A2X0P4R4"/>
<evidence type="ECO:0000256" key="2">
    <source>
        <dbReference type="ARBA" id="ARBA00022705"/>
    </source>
</evidence>
<evidence type="ECO:0000256" key="7">
    <source>
        <dbReference type="SAM" id="MobiDB-lite"/>
    </source>
</evidence>
<keyword evidence="2" id="KW-0235">DNA replication</keyword>
<evidence type="ECO:0000313" key="9">
    <source>
        <dbReference type="Proteomes" id="UP000249464"/>
    </source>
</evidence>
<feature type="compositionally biased region" description="Acidic residues" evidence="7">
    <location>
        <begin position="192"/>
        <end position="205"/>
    </location>
</feature>
<dbReference type="GO" id="GO:0006260">
    <property type="term" value="P:DNA replication"/>
    <property type="evidence" value="ECO:0007669"/>
    <property type="project" value="UniProtKB-KW"/>
</dbReference>
<dbReference type="InterPro" id="IPR018607">
    <property type="entry name" value="Ctf8"/>
</dbReference>
<proteinExistence type="inferred from homology"/>
<sequence length="205" mass="22202">MRILLRPTPAFDLALLRRPSSGSGPPLVFIDEEPFLIELQGALELPHTGQEGTMEQLAGAHVGKIDIDEPHKPILRISHHRLEGKLVTLTEPYAILRSTPSSPHDSDSRPKKRSRTSSMIPSSPPPPPSSSPIKPLPSNTDGLDEEAEPPRIEIVGLIRKKIVFSKRPEPMIQAASSDPVGPPTSDAPMGPEDGEQSDGDDGEEF</sequence>